<name>A0A2R5LN50_9ACAR</name>
<evidence type="ECO:0000256" key="7">
    <source>
        <dbReference type="SAM" id="MobiDB-lite"/>
    </source>
</evidence>
<evidence type="ECO:0000256" key="2">
    <source>
        <dbReference type="ARBA" id="ARBA00010789"/>
    </source>
</evidence>
<feature type="compositionally biased region" description="Basic residues" evidence="7">
    <location>
        <begin position="447"/>
        <end position="457"/>
    </location>
</feature>
<feature type="domain" description="E3 UFM1-protein ligase 1-like N-terminal" evidence="8">
    <location>
        <begin position="7"/>
        <end position="284"/>
    </location>
</feature>
<dbReference type="GO" id="GO:0034976">
    <property type="term" value="P:response to endoplasmic reticulum stress"/>
    <property type="evidence" value="ECO:0007669"/>
    <property type="project" value="TreeGrafter"/>
</dbReference>
<evidence type="ECO:0000256" key="5">
    <source>
        <dbReference type="ARBA" id="ARBA00022786"/>
    </source>
</evidence>
<evidence type="ECO:0000256" key="3">
    <source>
        <dbReference type="ARBA" id="ARBA00014160"/>
    </source>
</evidence>
<keyword evidence="4" id="KW-0808">Transferase</keyword>
<reference evidence="11" key="1">
    <citation type="submission" date="2018-03" db="EMBL/GenBank/DDBJ databases">
        <title>The relapsing fever spirochete Borrelia turicatae persists in the highly oxidative environment of its soft-bodied tick vector.</title>
        <authorList>
            <person name="Bourret T.J."/>
            <person name="Boyle W.K."/>
            <person name="Valenzuela J.G."/>
            <person name="Oliveira F."/>
            <person name="Lopez J.E."/>
        </authorList>
    </citation>
    <scope>NUCLEOTIDE SEQUENCE</scope>
    <source>
        <strain evidence="11">Kansas strain/isolate</strain>
        <tissue evidence="11">Salivary glands</tissue>
    </source>
</reference>
<dbReference type="Pfam" id="PF25870">
    <property type="entry name" value="WHD_UFL1_5th"/>
    <property type="match status" value="1"/>
</dbReference>
<organism evidence="11">
    <name type="scientific">Ornithodoros turicata</name>
    <dbReference type="NCBI Taxonomy" id="34597"/>
    <lineage>
        <taxon>Eukaryota</taxon>
        <taxon>Metazoa</taxon>
        <taxon>Ecdysozoa</taxon>
        <taxon>Arthropoda</taxon>
        <taxon>Chelicerata</taxon>
        <taxon>Arachnida</taxon>
        <taxon>Acari</taxon>
        <taxon>Parasitiformes</taxon>
        <taxon>Ixodida</taxon>
        <taxon>Ixodoidea</taxon>
        <taxon>Argasidae</taxon>
        <taxon>Ornithodorinae</taxon>
        <taxon>Ornithodoros</taxon>
    </lineage>
</organism>
<dbReference type="PANTHER" id="PTHR31057:SF0">
    <property type="entry name" value="E3 UFM1-PROTEIN LIGASE 1"/>
    <property type="match status" value="1"/>
</dbReference>
<dbReference type="InterPro" id="IPR018611">
    <property type="entry name" value="Ufl1"/>
</dbReference>
<dbReference type="InterPro" id="IPR056579">
    <property type="entry name" value="Ufl1_N"/>
</dbReference>
<feature type="domain" description="E3 UFM1-protein ligase 1-like" evidence="9">
    <location>
        <begin position="547"/>
        <end position="668"/>
    </location>
</feature>
<dbReference type="AlphaFoldDB" id="A0A2R5LN50"/>
<dbReference type="GO" id="GO:0061666">
    <property type="term" value="F:UFM1 ligase activity"/>
    <property type="evidence" value="ECO:0007669"/>
    <property type="project" value="InterPro"/>
</dbReference>
<evidence type="ECO:0000259" key="9">
    <source>
        <dbReference type="Pfam" id="PF23659"/>
    </source>
</evidence>
<evidence type="ECO:0000313" key="11">
    <source>
        <dbReference type="EMBL" id="MBY10960.1"/>
    </source>
</evidence>
<comment type="function">
    <text evidence="1">E3 UFM1-protein ligase that mediates ufmylation of target proteins.</text>
</comment>
<feature type="region of interest" description="Disordered" evidence="7">
    <location>
        <begin position="401"/>
        <end position="478"/>
    </location>
</feature>
<evidence type="ECO:0000256" key="6">
    <source>
        <dbReference type="ARBA" id="ARBA00030452"/>
    </source>
</evidence>
<proteinExistence type="inferred from homology"/>
<dbReference type="InterPro" id="IPR056761">
    <property type="entry name" value="Ufl1-like_C"/>
</dbReference>
<feature type="domain" description="E3 UFM1-protein ligase-like C-terminal" evidence="10">
    <location>
        <begin position="674"/>
        <end position="778"/>
    </location>
</feature>
<accession>A0A2R5LN50</accession>
<dbReference type="InterPro" id="IPR056580">
    <property type="entry name" value="Ufl1_dom"/>
</dbReference>
<evidence type="ECO:0000259" key="8">
    <source>
        <dbReference type="Pfam" id="PF09743"/>
    </source>
</evidence>
<protein>
    <recommendedName>
        <fullName evidence="3">E3 UFM1-protein ligase 1 homolog</fullName>
    </recommendedName>
    <alternativeName>
        <fullName evidence="6">E3 UFM1-protein transferase 1 homolog</fullName>
    </alternativeName>
</protein>
<dbReference type="Pfam" id="PF25041">
    <property type="entry name" value="UFL1_C"/>
    <property type="match status" value="1"/>
</dbReference>
<evidence type="ECO:0000256" key="1">
    <source>
        <dbReference type="ARBA" id="ARBA00003950"/>
    </source>
</evidence>
<comment type="similarity">
    <text evidence="2">Belongs to the UFL1 family.</text>
</comment>
<keyword evidence="5" id="KW-0833">Ubl conjugation pathway</keyword>
<dbReference type="EMBL" id="GGLE01006834">
    <property type="protein sequence ID" value="MBY10960.1"/>
    <property type="molecule type" value="Transcribed_RNA"/>
</dbReference>
<sequence length="790" mass="87605">MAADWEEVKRLAADFQRAQLSTSVQRLSERNCIEIVKKLIELKLIDVIFTNDGKEYITPKHLQKEILDELTVAGGRINLVDLAHTLNVDLFHVQGRCNDLIRTDHSLQIVLGQLISRSYLDSLSEEINDRLQQEGHLTFGDITKLYDLPPEFLESVVYSRLGSIIKGHCDPTDKQHIFTDTYVTKHTYHIRGALSAVTRPIQLSTLISAYQFPEKLLYGIVDDMIKNGRLAGTLVGGRSERTSYIPDIYSRSQNSWVDSCYQQNGYLEFDAVSRLGIADAKTYIKRRYKDENLVFLKSICVGQGILAQVEAAVEEVAATGSWTDVMPLLPSVCTPEDGANIIQVALKSRSKGSASVQALLDTIVVSDAFIDTCMRSFDPLMTAKAELDPQKGVVFLEPTAASSAPHKHAAPAPEEEVQKHDKKEERRKKATGGKSGGGTQGRETKTRSTKSKKRPGGRGKGDQESDSDDAAEAAPKPKRQAELEFMTLCEVQDQLEQLSILKDCPKELSLSIAEKIHRPLTRKYQEVAKSIFLSSSASSGASRRKTHADLQEKLTGLLANVQQFERGLKVLPEDLQSQLAKYLLKTLCTDIVNIILGYLVAEHGISGEQDPSCGLAAEARQKLIQKLPADIRGPVLKLHNSLSAKTTEDFMTDVNVVLGPGICDMIIRSDKKKERQVLQGHRTALLSQLGEASEPALCLHLAVLLVLQTQTQRMIHASGKFVPQLVAFLKTHVPLEIHCLLQQAQELVLKQFTLDEESEEKKDVVAQLAECMPKLKELGATYKRQSVSED</sequence>
<dbReference type="Pfam" id="PF23659">
    <property type="entry name" value="UFL1"/>
    <property type="match status" value="1"/>
</dbReference>
<evidence type="ECO:0000256" key="4">
    <source>
        <dbReference type="ARBA" id="ARBA00022679"/>
    </source>
</evidence>
<evidence type="ECO:0000259" key="10">
    <source>
        <dbReference type="Pfam" id="PF25041"/>
    </source>
</evidence>
<dbReference type="Pfam" id="PF09743">
    <property type="entry name" value="E3_UFM1_ligase"/>
    <property type="match status" value="1"/>
</dbReference>
<dbReference type="GO" id="GO:0005789">
    <property type="term" value="C:endoplasmic reticulum membrane"/>
    <property type="evidence" value="ECO:0007669"/>
    <property type="project" value="TreeGrafter"/>
</dbReference>
<dbReference type="GO" id="GO:0032434">
    <property type="term" value="P:regulation of proteasomal ubiquitin-dependent protein catabolic process"/>
    <property type="evidence" value="ECO:0007669"/>
    <property type="project" value="TreeGrafter"/>
</dbReference>
<dbReference type="GO" id="GO:1990592">
    <property type="term" value="P:protein K69-linked ufmylation"/>
    <property type="evidence" value="ECO:0007669"/>
    <property type="project" value="TreeGrafter"/>
</dbReference>
<dbReference type="PANTHER" id="PTHR31057">
    <property type="entry name" value="E3 UFM1-PROTEIN LIGASE 1"/>
    <property type="match status" value="1"/>
</dbReference>